<sequence length="413" mass="41981">MSISPISTPVSYLIPTNAILQDQSQLTTLDRQLATGLAVDSPADNPAAAAQSLQIGQQLSALSLDGTTAGIGQSDLQNLSSTIGSISTLVQSLRQTALAAANATTNGQDRQALADSVQEQLQQLLQLGNSQTPDGNYLLSGSQSNTQPFLDSGSEVTYQGDAGTNTLQIAPGLTIPTSLSGQFLLMDIPTGNGYAVVNASSGNQGTATISVGGVTDPAAAAEMDANHQKYSVTFSVATSGVAQSSYAITNASGTVVGSGVYTPGTSIDVAGSEFTINGNPANGDSFSIDPARQQSLFQTVQSMLTLLSTGVSNGAAGAQYEQGMSNVIANLNQGLTRLLTGQAAVGSSLAQIQAITQVNETESSNDQIAQSSLISANLPAVATQFAQGSASLQAALSAFSAMQNLNLFATLKF</sequence>
<organism evidence="6 7">
    <name type="scientific">Acidithiobacillus caldus (strain ATCC 51756 / DSM 8584 / KU)</name>
    <dbReference type="NCBI Taxonomy" id="637389"/>
    <lineage>
        <taxon>Bacteria</taxon>
        <taxon>Pseudomonadati</taxon>
        <taxon>Pseudomonadota</taxon>
        <taxon>Acidithiobacillia</taxon>
        <taxon>Acidithiobacillales</taxon>
        <taxon>Acidithiobacillaceae</taxon>
        <taxon>Acidithiobacillus</taxon>
    </lineage>
</organism>
<evidence type="ECO:0000256" key="1">
    <source>
        <dbReference type="ARBA" id="ARBA00004365"/>
    </source>
</evidence>
<dbReference type="InterPro" id="IPR013384">
    <property type="entry name" value="Flagell_FlgL"/>
</dbReference>
<keyword evidence="6" id="KW-0969">Cilium</keyword>
<keyword evidence="6" id="KW-0966">Cell projection</keyword>
<evidence type="ECO:0000256" key="3">
    <source>
        <dbReference type="ARBA" id="ARBA00005709"/>
    </source>
</evidence>
<dbReference type="InterPro" id="IPR001029">
    <property type="entry name" value="Flagellin_N"/>
</dbReference>
<evidence type="ECO:0000259" key="5">
    <source>
        <dbReference type="Pfam" id="PF00669"/>
    </source>
</evidence>
<dbReference type="eggNOG" id="COG1344">
    <property type="taxonomic scope" value="Bacteria"/>
</dbReference>
<gene>
    <name evidence="6" type="ORF">Acaty_c1914</name>
</gene>
<dbReference type="EMBL" id="CP005986">
    <property type="protein sequence ID" value="AIA55773.1"/>
    <property type="molecule type" value="Genomic_DNA"/>
</dbReference>
<evidence type="ECO:0000313" key="6">
    <source>
        <dbReference type="EMBL" id="AIA55773.1"/>
    </source>
</evidence>
<comment type="subcellular location">
    <subcellularLocation>
        <location evidence="1">Bacterial flagellum</location>
    </subcellularLocation>
    <subcellularLocation>
        <location evidence="2">Secreted</location>
    </subcellularLocation>
</comment>
<dbReference type="Pfam" id="PF00669">
    <property type="entry name" value="Flagellin_N"/>
    <property type="match status" value="1"/>
</dbReference>
<name>A0A059ZWH0_ACICK</name>
<dbReference type="GO" id="GO:0009424">
    <property type="term" value="C:bacterial-type flagellum hook"/>
    <property type="evidence" value="ECO:0007669"/>
    <property type="project" value="InterPro"/>
</dbReference>
<dbReference type="PANTHER" id="PTHR42792">
    <property type="entry name" value="FLAGELLIN"/>
    <property type="match status" value="1"/>
</dbReference>
<keyword evidence="6" id="KW-0282">Flagellum</keyword>
<reference evidence="6 7" key="1">
    <citation type="journal article" date="2009" name="J. Bacteriol.">
        <title>Draft genome sequence of the extremely acidophilic bacterium Acidithiobacillus caldus ATCC 51756 reveals metabolic versatility in the genus Acidithiobacillus.</title>
        <authorList>
            <person name="Valdes J."/>
            <person name="Quatrini R."/>
            <person name="Hallberg K."/>
            <person name="Dopson M."/>
            <person name="Valenzuela P.D."/>
            <person name="Holmes D.S."/>
        </authorList>
    </citation>
    <scope>NUCLEOTIDE SEQUENCE [LARGE SCALE GENOMIC DNA]</scope>
    <source>
        <strain evidence="7">ATCC 51756 / DSM 8584 / KU</strain>
    </source>
</reference>
<feature type="domain" description="Flagellin N-terminal" evidence="5">
    <location>
        <begin position="6"/>
        <end position="143"/>
    </location>
</feature>
<dbReference type="KEGG" id="acz:Acaty_c1914"/>
<dbReference type="InterPro" id="IPR001492">
    <property type="entry name" value="Flagellin"/>
</dbReference>
<dbReference type="NCBIfam" id="TIGR02550">
    <property type="entry name" value="flagell_flgL"/>
    <property type="match status" value="1"/>
</dbReference>
<protein>
    <submittedName>
        <fullName evidence="6">Flagellar hook-associated protein FlgL</fullName>
    </submittedName>
</protein>
<dbReference type="Gene3D" id="1.20.1330.10">
    <property type="entry name" value="f41 fragment of flagellin, N-terminal domain"/>
    <property type="match status" value="1"/>
</dbReference>
<dbReference type="AlphaFoldDB" id="A0A059ZWH0"/>
<evidence type="ECO:0000313" key="7">
    <source>
        <dbReference type="Proteomes" id="UP000005522"/>
    </source>
</evidence>
<dbReference type="GO" id="GO:0005576">
    <property type="term" value="C:extracellular region"/>
    <property type="evidence" value="ECO:0007669"/>
    <property type="project" value="UniProtKB-SubCell"/>
</dbReference>
<dbReference type="GO" id="GO:0005198">
    <property type="term" value="F:structural molecule activity"/>
    <property type="evidence" value="ECO:0007669"/>
    <property type="project" value="InterPro"/>
</dbReference>
<comment type="similarity">
    <text evidence="3">Belongs to the bacterial flagellin family.</text>
</comment>
<dbReference type="PANTHER" id="PTHR42792:SF1">
    <property type="entry name" value="FLAGELLAR HOOK-ASSOCIATED PROTEIN 3"/>
    <property type="match status" value="1"/>
</dbReference>
<dbReference type="HOGENOM" id="CLU_024437_5_0_6"/>
<proteinExistence type="inferred from homology"/>
<dbReference type="SUPFAM" id="SSF64518">
    <property type="entry name" value="Phase 1 flagellin"/>
    <property type="match status" value="1"/>
</dbReference>
<dbReference type="Proteomes" id="UP000005522">
    <property type="component" value="Chromosome"/>
</dbReference>
<evidence type="ECO:0000256" key="4">
    <source>
        <dbReference type="ARBA" id="ARBA00023143"/>
    </source>
</evidence>
<evidence type="ECO:0000256" key="2">
    <source>
        <dbReference type="ARBA" id="ARBA00004613"/>
    </source>
</evidence>
<dbReference type="GO" id="GO:0071973">
    <property type="term" value="P:bacterial-type flagellum-dependent cell motility"/>
    <property type="evidence" value="ECO:0007669"/>
    <property type="project" value="InterPro"/>
</dbReference>
<accession>A0A059ZWH0</accession>
<dbReference type="RefSeq" id="WP_004873038.1">
    <property type="nucleotide sequence ID" value="NZ_CP005986.1"/>
</dbReference>
<keyword evidence="4" id="KW-0975">Bacterial flagellum</keyword>